<evidence type="ECO:0000313" key="1">
    <source>
        <dbReference type="EMBL" id="MFJ1470149.1"/>
    </source>
</evidence>
<comment type="caution">
    <text evidence="1">The sequence shown here is derived from an EMBL/GenBank/DDBJ whole genome shotgun (WGS) entry which is preliminary data.</text>
</comment>
<reference evidence="1" key="1">
    <citation type="submission" date="2024-11" db="EMBL/GenBank/DDBJ databases">
        <title>Description of Massilia orientalis sp. nov., isolated from rhizosphere soil of Ageratina adenophora.</title>
        <authorList>
            <person name="Wang Y."/>
        </authorList>
    </citation>
    <scope>NUCLEOTIDE SEQUENCE</scope>
    <source>
        <strain evidence="1">YIM B02787</strain>
    </source>
</reference>
<evidence type="ECO:0000313" key="2">
    <source>
        <dbReference type="Proteomes" id="UP001168096"/>
    </source>
</evidence>
<sequence length="63" mass="7422">MSRSNYHNRDHIVTSEASLRDIMTVPPASAEAYAAQRQRQMQTRLRLEELRDERELAADRGWH</sequence>
<accession>A0ACC7ME11</accession>
<proteinExistence type="predicted"/>
<gene>
    <name evidence="1" type="ORF">QPK29_020755</name>
</gene>
<dbReference type="EMBL" id="JASNRB020000013">
    <property type="protein sequence ID" value="MFJ1470149.1"/>
    <property type="molecule type" value="Genomic_DNA"/>
</dbReference>
<organism evidence="1 2">
    <name type="scientific">Massilia orientalis</name>
    <dbReference type="NCBI Taxonomy" id="3050128"/>
    <lineage>
        <taxon>Bacteria</taxon>
        <taxon>Pseudomonadati</taxon>
        <taxon>Pseudomonadota</taxon>
        <taxon>Betaproteobacteria</taxon>
        <taxon>Burkholderiales</taxon>
        <taxon>Oxalobacteraceae</taxon>
        <taxon>Telluria group</taxon>
        <taxon>Massilia</taxon>
    </lineage>
</organism>
<keyword evidence="2" id="KW-1185">Reference proteome</keyword>
<protein>
    <submittedName>
        <fullName evidence="1">Uncharacterized protein</fullName>
    </submittedName>
</protein>
<dbReference type="Proteomes" id="UP001168096">
    <property type="component" value="Unassembled WGS sequence"/>
</dbReference>
<name>A0ACC7ME11_9BURK</name>